<reference evidence="1" key="1">
    <citation type="journal article" date="2022" name="Int. J. Mol. Sci.">
        <title>Draft Genome of Tanacetum Coccineum: Genomic Comparison of Closely Related Tanacetum-Family Plants.</title>
        <authorList>
            <person name="Yamashiro T."/>
            <person name="Shiraishi A."/>
            <person name="Nakayama K."/>
            <person name="Satake H."/>
        </authorList>
    </citation>
    <scope>NUCLEOTIDE SEQUENCE</scope>
</reference>
<keyword evidence="2" id="KW-1185">Reference proteome</keyword>
<accession>A0ABQ4Y0B3</accession>
<sequence>MQAVPWGTDKRVTQFKAYSRWEFVIVGDRLLEKVDSLLTRLNVLELKHGFTIHFMIFQLESCDSARPISIQKWKELYIDE</sequence>
<protein>
    <submittedName>
        <fullName evidence="1">Uncharacterized protein</fullName>
    </submittedName>
</protein>
<reference evidence="1" key="2">
    <citation type="submission" date="2022-01" db="EMBL/GenBank/DDBJ databases">
        <authorList>
            <person name="Yamashiro T."/>
            <person name="Shiraishi A."/>
            <person name="Satake H."/>
            <person name="Nakayama K."/>
        </authorList>
    </citation>
    <scope>NUCLEOTIDE SEQUENCE</scope>
</reference>
<dbReference type="Proteomes" id="UP001151760">
    <property type="component" value="Unassembled WGS sequence"/>
</dbReference>
<evidence type="ECO:0000313" key="2">
    <source>
        <dbReference type="Proteomes" id="UP001151760"/>
    </source>
</evidence>
<dbReference type="EMBL" id="BQNB010009958">
    <property type="protein sequence ID" value="GJS70806.1"/>
    <property type="molecule type" value="Genomic_DNA"/>
</dbReference>
<organism evidence="1 2">
    <name type="scientific">Tanacetum coccineum</name>
    <dbReference type="NCBI Taxonomy" id="301880"/>
    <lineage>
        <taxon>Eukaryota</taxon>
        <taxon>Viridiplantae</taxon>
        <taxon>Streptophyta</taxon>
        <taxon>Embryophyta</taxon>
        <taxon>Tracheophyta</taxon>
        <taxon>Spermatophyta</taxon>
        <taxon>Magnoliopsida</taxon>
        <taxon>eudicotyledons</taxon>
        <taxon>Gunneridae</taxon>
        <taxon>Pentapetalae</taxon>
        <taxon>asterids</taxon>
        <taxon>campanulids</taxon>
        <taxon>Asterales</taxon>
        <taxon>Asteraceae</taxon>
        <taxon>Asteroideae</taxon>
        <taxon>Anthemideae</taxon>
        <taxon>Anthemidinae</taxon>
        <taxon>Tanacetum</taxon>
    </lineage>
</organism>
<gene>
    <name evidence="1" type="ORF">Tco_0703647</name>
</gene>
<name>A0ABQ4Y0B3_9ASTR</name>
<comment type="caution">
    <text evidence="1">The sequence shown here is derived from an EMBL/GenBank/DDBJ whole genome shotgun (WGS) entry which is preliminary data.</text>
</comment>
<evidence type="ECO:0000313" key="1">
    <source>
        <dbReference type="EMBL" id="GJS70806.1"/>
    </source>
</evidence>
<proteinExistence type="predicted"/>